<dbReference type="RefSeq" id="XP_003739653.2">
    <property type="nucleotide sequence ID" value="XM_003739605.2"/>
</dbReference>
<feature type="chain" id="PRO_5042574205" evidence="1">
    <location>
        <begin position="24"/>
        <end position="355"/>
    </location>
</feature>
<protein>
    <submittedName>
        <fullName evidence="3">Uncharacterized protein LOC100903970</fullName>
    </submittedName>
</protein>
<keyword evidence="1" id="KW-0732">Signal</keyword>
<dbReference type="GeneID" id="100903970"/>
<reference evidence="3" key="1">
    <citation type="submission" date="2025-08" db="UniProtKB">
        <authorList>
            <consortium name="RefSeq"/>
        </authorList>
    </citation>
    <scope>IDENTIFICATION</scope>
</reference>
<gene>
    <name evidence="3" type="primary">LOC100903970</name>
</gene>
<evidence type="ECO:0000256" key="1">
    <source>
        <dbReference type="SAM" id="SignalP"/>
    </source>
</evidence>
<organism evidence="2 3">
    <name type="scientific">Galendromus occidentalis</name>
    <name type="common">western predatory mite</name>
    <dbReference type="NCBI Taxonomy" id="34638"/>
    <lineage>
        <taxon>Eukaryota</taxon>
        <taxon>Metazoa</taxon>
        <taxon>Ecdysozoa</taxon>
        <taxon>Arthropoda</taxon>
        <taxon>Chelicerata</taxon>
        <taxon>Arachnida</taxon>
        <taxon>Acari</taxon>
        <taxon>Parasitiformes</taxon>
        <taxon>Mesostigmata</taxon>
        <taxon>Gamasina</taxon>
        <taxon>Phytoseioidea</taxon>
        <taxon>Phytoseiidae</taxon>
        <taxon>Typhlodrominae</taxon>
        <taxon>Galendromus</taxon>
    </lineage>
</organism>
<dbReference type="AlphaFoldDB" id="A0AAJ6QPN1"/>
<keyword evidence="2" id="KW-1185">Reference proteome</keyword>
<evidence type="ECO:0000313" key="2">
    <source>
        <dbReference type="Proteomes" id="UP000694867"/>
    </source>
</evidence>
<accession>A0AAJ6QPN1</accession>
<name>A0AAJ6QPN1_9ACAR</name>
<sequence length="355" mass="37414">MKTMNEILLMSFLLLSMAIAIQGFGVPAHNVVSIGRTAIGYKPSRSMRNVNPYAKFDGSAPQNFRSYSNVAAFQAPVYMPNLYQGRRSPVSYAQNPTLRGERFYYKAPRFQNTVTSPRSHFSKMKPLYVLTALAGVAVAQYSDPASHGFTINAPGLTNTATFGYGAGLSSNSAAASRPALAAPRPAFAATSNYVPLSNTYTSQPRITLTEKAFTLSNVGSVGGPTGSVIGERRLLTSSNAALPRQAVGAGVPRNSLGTTVVSLSNRGGSAPAPLSNYFGGNTGRIVGSSGLSGSPFNPTIQREPPRFQYAPPQARGNFAPSHGYTVNAPGFTKHKTFAGPAVHGTNQAFLHANSG</sequence>
<feature type="signal peptide" evidence="1">
    <location>
        <begin position="1"/>
        <end position="23"/>
    </location>
</feature>
<dbReference type="KEGG" id="goe:100903970"/>
<dbReference type="Proteomes" id="UP000694867">
    <property type="component" value="Unplaced"/>
</dbReference>
<proteinExistence type="predicted"/>
<evidence type="ECO:0000313" key="3">
    <source>
        <dbReference type="RefSeq" id="XP_003739653.2"/>
    </source>
</evidence>